<dbReference type="AlphaFoldDB" id="K1WGL6"/>
<keyword evidence="2" id="KW-0732">Signal</keyword>
<dbReference type="InParanoid" id="K1WGL6"/>
<evidence type="ECO:0000313" key="3">
    <source>
        <dbReference type="EMBL" id="EKD16670.1"/>
    </source>
</evidence>
<reference evidence="3 4" key="1">
    <citation type="journal article" date="2012" name="BMC Genomics">
        <title>Sequencing the genome of Marssonina brunnea reveals fungus-poplar co-evolution.</title>
        <authorList>
            <person name="Zhu S."/>
            <person name="Cao Y.-Z."/>
            <person name="Jiang C."/>
            <person name="Tan B.-Y."/>
            <person name="Wang Z."/>
            <person name="Feng S."/>
            <person name="Zhang L."/>
            <person name="Su X.-H."/>
            <person name="Brejova B."/>
            <person name="Vinar T."/>
            <person name="Xu M."/>
            <person name="Wang M.-X."/>
            <person name="Zhang S.-G."/>
            <person name="Huang M.-R."/>
            <person name="Wu R."/>
            <person name="Zhou Y."/>
        </authorList>
    </citation>
    <scope>NUCLEOTIDE SEQUENCE [LARGE SCALE GENOMIC DNA]</scope>
    <source>
        <strain evidence="3 4">MB_m1</strain>
    </source>
</reference>
<name>K1WGL6_MARBU</name>
<evidence type="ECO:0000313" key="4">
    <source>
        <dbReference type="Proteomes" id="UP000006753"/>
    </source>
</evidence>
<feature type="region of interest" description="Disordered" evidence="1">
    <location>
        <begin position="58"/>
        <end position="100"/>
    </location>
</feature>
<protein>
    <submittedName>
        <fullName evidence="3">Uncharacterized protein</fullName>
    </submittedName>
</protein>
<feature type="signal peptide" evidence="2">
    <location>
        <begin position="1"/>
        <end position="17"/>
    </location>
</feature>
<gene>
    <name evidence="3" type="ORF">MBM_05139</name>
</gene>
<sequence length="100" mass="10932">MQHLLATILAGLALAAASDISTTPGLCKKPRCTGYCADGLYAAIMIVNTQPVRLLRGLHPRPVRRPPPTTRLAVYPSRSRSWLHDDDEDDDDSRGQLHGT</sequence>
<dbReference type="HOGENOM" id="CLU_2306696_0_0_1"/>
<evidence type="ECO:0000256" key="1">
    <source>
        <dbReference type="SAM" id="MobiDB-lite"/>
    </source>
</evidence>
<keyword evidence="4" id="KW-1185">Reference proteome</keyword>
<proteinExistence type="predicted"/>
<evidence type="ECO:0000256" key="2">
    <source>
        <dbReference type="SAM" id="SignalP"/>
    </source>
</evidence>
<dbReference type="KEGG" id="mbe:MBM_05139"/>
<organism evidence="3 4">
    <name type="scientific">Marssonina brunnea f. sp. multigermtubi (strain MB_m1)</name>
    <name type="common">Marssonina leaf spot fungus</name>
    <dbReference type="NCBI Taxonomy" id="1072389"/>
    <lineage>
        <taxon>Eukaryota</taxon>
        <taxon>Fungi</taxon>
        <taxon>Dikarya</taxon>
        <taxon>Ascomycota</taxon>
        <taxon>Pezizomycotina</taxon>
        <taxon>Leotiomycetes</taxon>
        <taxon>Helotiales</taxon>
        <taxon>Drepanopezizaceae</taxon>
        <taxon>Drepanopeziza</taxon>
    </lineage>
</organism>
<dbReference type="EMBL" id="JH921438">
    <property type="protein sequence ID" value="EKD16670.1"/>
    <property type="molecule type" value="Genomic_DNA"/>
</dbReference>
<dbReference type="Proteomes" id="UP000006753">
    <property type="component" value="Unassembled WGS sequence"/>
</dbReference>
<feature type="chain" id="PRO_5003852501" evidence="2">
    <location>
        <begin position="18"/>
        <end position="100"/>
    </location>
</feature>
<accession>K1WGL6</accession>